<comment type="subcellular location">
    <subcellularLocation>
        <location evidence="5 6">Nucleus</location>
    </subcellularLocation>
</comment>
<protein>
    <recommendedName>
        <fullName evidence="8">Homeobox domain-containing protein</fullName>
    </recommendedName>
</protein>
<evidence type="ECO:0000313" key="12">
    <source>
        <dbReference type="Proteomes" id="UP000663870"/>
    </source>
</evidence>
<evidence type="ECO:0000256" key="6">
    <source>
        <dbReference type="RuleBase" id="RU000682"/>
    </source>
</evidence>
<dbReference type="Proteomes" id="UP000663870">
    <property type="component" value="Unassembled WGS sequence"/>
</dbReference>
<dbReference type="CDD" id="cd00086">
    <property type="entry name" value="homeodomain"/>
    <property type="match status" value="1"/>
</dbReference>
<dbReference type="GO" id="GO:0005634">
    <property type="term" value="C:nucleus"/>
    <property type="evidence" value="ECO:0007669"/>
    <property type="project" value="UniProtKB-SubCell"/>
</dbReference>
<dbReference type="InterPro" id="IPR017970">
    <property type="entry name" value="Homeobox_CS"/>
</dbReference>
<dbReference type="PANTHER" id="PTHR45664:SF18">
    <property type="entry name" value="HOMEOBOX PROTEIN HOX3"/>
    <property type="match status" value="1"/>
</dbReference>
<keyword evidence="3 5" id="KW-0371">Homeobox</keyword>
<comment type="caution">
    <text evidence="9">The sequence shown here is derived from an EMBL/GenBank/DDBJ whole genome shotgun (WGS) entry which is preliminary data.</text>
</comment>
<dbReference type="GO" id="GO:0000981">
    <property type="term" value="F:DNA-binding transcription factor activity, RNA polymerase II-specific"/>
    <property type="evidence" value="ECO:0007669"/>
    <property type="project" value="InterPro"/>
</dbReference>
<keyword evidence="1" id="KW-0217">Developmental protein</keyword>
<dbReference type="Pfam" id="PF00046">
    <property type="entry name" value="Homeodomain"/>
    <property type="match status" value="1"/>
</dbReference>
<dbReference type="EMBL" id="CAJNOL010002404">
    <property type="protein sequence ID" value="CAF1497360.1"/>
    <property type="molecule type" value="Genomic_DNA"/>
</dbReference>
<dbReference type="InterPro" id="IPR009057">
    <property type="entry name" value="Homeodomain-like_sf"/>
</dbReference>
<dbReference type="AlphaFoldDB" id="A0A814WJQ7"/>
<evidence type="ECO:0000256" key="1">
    <source>
        <dbReference type="ARBA" id="ARBA00022473"/>
    </source>
</evidence>
<dbReference type="PROSITE" id="PS00027">
    <property type="entry name" value="HOMEOBOX_1"/>
    <property type="match status" value="1"/>
</dbReference>
<keyword evidence="12" id="KW-1185">Reference proteome</keyword>
<dbReference type="SUPFAM" id="SSF46689">
    <property type="entry name" value="Homeodomain-like"/>
    <property type="match status" value="1"/>
</dbReference>
<dbReference type="Proteomes" id="UP000663854">
    <property type="component" value="Unassembled WGS sequence"/>
</dbReference>
<evidence type="ECO:0000256" key="4">
    <source>
        <dbReference type="ARBA" id="ARBA00023242"/>
    </source>
</evidence>
<dbReference type="Gene3D" id="1.10.10.60">
    <property type="entry name" value="Homeodomain-like"/>
    <property type="match status" value="1"/>
</dbReference>
<evidence type="ECO:0000256" key="2">
    <source>
        <dbReference type="ARBA" id="ARBA00023125"/>
    </source>
</evidence>
<organism evidence="9 11">
    <name type="scientific">Rotaria sordida</name>
    <dbReference type="NCBI Taxonomy" id="392033"/>
    <lineage>
        <taxon>Eukaryota</taxon>
        <taxon>Metazoa</taxon>
        <taxon>Spiralia</taxon>
        <taxon>Gnathifera</taxon>
        <taxon>Rotifera</taxon>
        <taxon>Eurotatoria</taxon>
        <taxon>Bdelloidea</taxon>
        <taxon>Philodinida</taxon>
        <taxon>Philodinidae</taxon>
        <taxon>Rotaria</taxon>
    </lineage>
</organism>
<dbReference type="PROSITE" id="PS50071">
    <property type="entry name" value="HOMEOBOX_2"/>
    <property type="match status" value="1"/>
</dbReference>
<dbReference type="FunFam" id="1.10.10.60:FF:000176">
    <property type="entry name" value="pancreas/duodenum homeobox protein 1"/>
    <property type="match status" value="1"/>
</dbReference>
<evidence type="ECO:0000256" key="3">
    <source>
        <dbReference type="ARBA" id="ARBA00023155"/>
    </source>
</evidence>
<feature type="domain" description="Homeobox" evidence="8">
    <location>
        <begin position="117"/>
        <end position="177"/>
    </location>
</feature>
<dbReference type="InterPro" id="IPR001356">
    <property type="entry name" value="HD"/>
</dbReference>
<proteinExistence type="predicted"/>
<gene>
    <name evidence="10" type="ORF">JXQ802_LOCUS40210</name>
    <name evidence="9" type="ORF">PYM288_LOCUS25150</name>
</gene>
<evidence type="ECO:0000259" key="8">
    <source>
        <dbReference type="PROSITE" id="PS50071"/>
    </source>
</evidence>
<dbReference type="PRINTS" id="PR00024">
    <property type="entry name" value="HOMEOBOX"/>
</dbReference>
<evidence type="ECO:0000256" key="7">
    <source>
        <dbReference type="SAM" id="MobiDB-lite"/>
    </source>
</evidence>
<dbReference type="PANTHER" id="PTHR45664">
    <property type="entry name" value="PROTEIN ZERKNUELLT 1-RELATED"/>
    <property type="match status" value="1"/>
</dbReference>
<keyword evidence="2 5" id="KW-0238">DNA-binding</keyword>
<accession>A0A814WJQ7</accession>
<dbReference type="SMART" id="SM00389">
    <property type="entry name" value="HOX"/>
    <property type="match status" value="1"/>
</dbReference>
<dbReference type="EMBL" id="CAJNOH010001340">
    <property type="protein sequence ID" value="CAF1206431.1"/>
    <property type="molecule type" value="Genomic_DNA"/>
</dbReference>
<dbReference type="InterPro" id="IPR020479">
    <property type="entry name" value="HD_metazoa"/>
</dbReference>
<keyword evidence="4 5" id="KW-0539">Nucleus</keyword>
<evidence type="ECO:0000313" key="10">
    <source>
        <dbReference type="EMBL" id="CAF1497360.1"/>
    </source>
</evidence>
<feature type="region of interest" description="Disordered" evidence="7">
    <location>
        <begin position="88"/>
        <end position="114"/>
    </location>
</feature>
<evidence type="ECO:0000313" key="11">
    <source>
        <dbReference type="Proteomes" id="UP000663854"/>
    </source>
</evidence>
<sequence>MVKTEHRYSIPWETIHQQQQQQQQVDYYMDIPTNSYTNVNLIINNTNQTTSIDTLQNVSTTEKNLSSNEFNLKITSNHKEIYPWMSEKKHGNNKNKHNSKNSNSSIFPTSDKNNSTLISKRARTAYTSSQLVELEKEFLYSKYLNRPRRIELAQTLCLSERQIKIWFQNRRMKDKKDGKNRISYTNGCNNNLNNSPLASSTTEKDDLTFRSYHHHHNYYQPTPPISVTFPSIPSSFQNQLNYRSSQTNNLYDMTTNYSIKQSNYYNNQNNFKTNYHTSIFPTSYDNYYFNSENSIIHHQQQTGSILPPFV</sequence>
<evidence type="ECO:0000313" key="9">
    <source>
        <dbReference type="EMBL" id="CAF1206431.1"/>
    </source>
</evidence>
<name>A0A814WJQ7_9BILA</name>
<feature type="DNA-binding region" description="Homeobox" evidence="5">
    <location>
        <begin position="119"/>
        <end position="178"/>
    </location>
</feature>
<dbReference type="GO" id="GO:0000978">
    <property type="term" value="F:RNA polymerase II cis-regulatory region sequence-specific DNA binding"/>
    <property type="evidence" value="ECO:0007669"/>
    <property type="project" value="TreeGrafter"/>
</dbReference>
<evidence type="ECO:0000256" key="5">
    <source>
        <dbReference type="PROSITE-ProRule" id="PRU00108"/>
    </source>
</evidence>
<dbReference type="GO" id="GO:0048513">
    <property type="term" value="P:animal organ development"/>
    <property type="evidence" value="ECO:0007669"/>
    <property type="project" value="UniProtKB-ARBA"/>
</dbReference>
<reference evidence="9" key="1">
    <citation type="submission" date="2021-02" db="EMBL/GenBank/DDBJ databases">
        <authorList>
            <person name="Nowell W R."/>
        </authorList>
    </citation>
    <scope>NUCLEOTIDE SEQUENCE</scope>
</reference>